<reference evidence="3 4" key="1">
    <citation type="journal article" date="2012" name="J. Bacteriol.">
        <title>Genome Sequence of Janibacter hoylei MTCC8307, Isolated from the Stratospheric Air.</title>
        <authorList>
            <person name="Pawar S.P."/>
            <person name="Dhotre D.P."/>
            <person name="Shetty S.A."/>
            <person name="Chowdhury S.P."/>
            <person name="Chaudhari B.L."/>
            <person name="Shouche Y.S."/>
        </authorList>
    </citation>
    <scope>NUCLEOTIDE SEQUENCE [LARGE SCALE GENOMIC DNA]</scope>
    <source>
        <strain evidence="3 4">PVAS-1</strain>
    </source>
</reference>
<feature type="compositionally biased region" description="Basic residues" evidence="1">
    <location>
        <begin position="112"/>
        <end position="123"/>
    </location>
</feature>
<protein>
    <submittedName>
        <fullName evidence="3">D-alanyl-D-alaninecarboxypeptidase/D-alanyl-D-al anine-endopeptidase</fullName>
    </submittedName>
</protein>
<proteinExistence type="predicted"/>
<accession>K1ERP3</accession>
<keyword evidence="3" id="KW-0645">Protease</keyword>
<gene>
    <name evidence="3" type="ORF">B277_05344</name>
</gene>
<sequence>MRRALVAVTTVAALAVGYGVADAYDRVPGVLTIDEAASEQPPEPVEPTPVLPPADESAPLPTAAGLRDAIADDVGSSALGPRVGIVVRDAVTGDPVWTKGADRPPDPGLHRQAAHRGRRRRAHRSEPDDEDDRRRRRGRPRARRRRRHDARPRRR</sequence>
<comment type="caution">
    <text evidence="3">The sequence shown here is derived from an EMBL/GenBank/DDBJ whole genome shotgun (WGS) entry which is preliminary data.</text>
</comment>
<feature type="compositionally biased region" description="Basic residues" evidence="1">
    <location>
        <begin position="134"/>
        <end position="155"/>
    </location>
</feature>
<name>K1ERP3_9MICO</name>
<dbReference type="RefSeq" id="WP_007925875.1">
    <property type="nucleotide sequence ID" value="NZ_ALWX01000020.1"/>
</dbReference>
<feature type="compositionally biased region" description="Basic and acidic residues" evidence="1">
    <location>
        <begin position="100"/>
        <end position="109"/>
    </location>
</feature>
<keyword evidence="3" id="KW-0121">Carboxypeptidase</keyword>
<feature type="compositionally biased region" description="Pro residues" evidence="1">
    <location>
        <begin position="41"/>
        <end position="52"/>
    </location>
</feature>
<keyword evidence="2" id="KW-0732">Signal</keyword>
<dbReference type="STRING" id="1210046.B277_05344"/>
<keyword evidence="3" id="KW-0378">Hydrolase</keyword>
<evidence type="ECO:0000313" key="3">
    <source>
        <dbReference type="EMBL" id="EKA61858.1"/>
    </source>
</evidence>
<dbReference type="GO" id="GO:0004180">
    <property type="term" value="F:carboxypeptidase activity"/>
    <property type="evidence" value="ECO:0007669"/>
    <property type="project" value="UniProtKB-KW"/>
</dbReference>
<dbReference type="EMBL" id="ALWX01000020">
    <property type="protein sequence ID" value="EKA61858.1"/>
    <property type="molecule type" value="Genomic_DNA"/>
</dbReference>
<evidence type="ECO:0000256" key="2">
    <source>
        <dbReference type="SAM" id="SignalP"/>
    </source>
</evidence>
<feature type="chain" id="PRO_5038595038" evidence="2">
    <location>
        <begin position="24"/>
        <end position="155"/>
    </location>
</feature>
<feature type="signal peptide" evidence="2">
    <location>
        <begin position="1"/>
        <end position="23"/>
    </location>
</feature>
<evidence type="ECO:0000256" key="1">
    <source>
        <dbReference type="SAM" id="MobiDB-lite"/>
    </source>
</evidence>
<organism evidence="3 4">
    <name type="scientific">Janibacter hoylei PVAS-1</name>
    <dbReference type="NCBI Taxonomy" id="1210046"/>
    <lineage>
        <taxon>Bacteria</taxon>
        <taxon>Bacillati</taxon>
        <taxon>Actinomycetota</taxon>
        <taxon>Actinomycetes</taxon>
        <taxon>Micrococcales</taxon>
        <taxon>Intrasporangiaceae</taxon>
        <taxon>Janibacter</taxon>
    </lineage>
</organism>
<dbReference type="Proteomes" id="UP000004474">
    <property type="component" value="Unassembled WGS sequence"/>
</dbReference>
<evidence type="ECO:0000313" key="4">
    <source>
        <dbReference type="Proteomes" id="UP000004474"/>
    </source>
</evidence>
<dbReference type="PATRIC" id="fig|1210046.3.peg.1036"/>
<feature type="region of interest" description="Disordered" evidence="1">
    <location>
        <begin position="89"/>
        <end position="155"/>
    </location>
</feature>
<feature type="region of interest" description="Disordered" evidence="1">
    <location>
        <begin position="35"/>
        <end position="66"/>
    </location>
</feature>
<dbReference type="AlphaFoldDB" id="K1ERP3"/>